<comment type="caution">
    <text evidence="6">The sequence shown here is derived from an EMBL/GenBank/DDBJ whole genome shotgun (WGS) entry which is preliminary data.</text>
</comment>
<evidence type="ECO:0000256" key="4">
    <source>
        <dbReference type="SAM" id="MobiDB-lite"/>
    </source>
</evidence>
<dbReference type="InterPro" id="IPR002068">
    <property type="entry name" value="A-crystallin/Hsp20_dom"/>
</dbReference>
<comment type="similarity">
    <text evidence="2 3">Belongs to the small heat shock protein (HSP20) family.</text>
</comment>
<dbReference type="PANTHER" id="PTHR46733">
    <property type="entry name" value="26.5 KDA HEAT SHOCK PROTEIN, MITOCHONDRIAL"/>
    <property type="match status" value="1"/>
</dbReference>
<dbReference type="SUPFAM" id="SSF49764">
    <property type="entry name" value="HSP20-like chaperones"/>
    <property type="match status" value="1"/>
</dbReference>
<feature type="compositionally biased region" description="Basic residues" evidence="4">
    <location>
        <begin position="67"/>
        <end position="78"/>
    </location>
</feature>
<organism evidence="6">
    <name type="scientific">Salvia splendens</name>
    <name type="common">Scarlet sage</name>
    <dbReference type="NCBI Taxonomy" id="180675"/>
    <lineage>
        <taxon>Eukaryota</taxon>
        <taxon>Viridiplantae</taxon>
        <taxon>Streptophyta</taxon>
        <taxon>Embryophyta</taxon>
        <taxon>Tracheophyta</taxon>
        <taxon>Spermatophyta</taxon>
        <taxon>Magnoliopsida</taxon>
        <taxon>eudicotyledons</taxon>
        <taxon>Gunneridae</taxon>
        <taxon>Pentapetalae</taxon>
        <taxon>asterids</taxon>
        <taxon>lamiids</taxon>
        <taxon>Lamiales</taxon>
        <taxon>Lamiaceae</taxon>
        <taxon>Nepetoideae</taxon>
        <taxon>Mentheae</taxon>
        <taxon>Salviinae</taxon>
        <taxon>Salvia</taxon>
        <taxon>Salvia subgen. Calosphace</taxon>
        <taxon>core Calosphace</taxon>
    </lineage>
</organism>
<evidence type="ECO:0000313" key="6">
    <source>
        <dbReference type="EMBL" id="KAG6384525.1"/>
    </source>
</evidence>
<reference evidence="6" key="2">
    <citation type="submission" date="2020-08" db="EMBL/GenBank/DDBJ databases">
        <title>Plant Genome Project.</title>
        <authorList>
            <person name="Zhang R.-G."/>
        </authorList>
    </citation>
    <scope>NUCLEOTIDE SEQUENCE</scope>
    <source>
        <strain evidence="6">Huo1</strain>
        <tissue evidence="6">Leaf</tissue>
    </source>
</reference>
<evidence type="ECO:0000256" key="3">
    <source>
        <dbReference type="RuleBase" id="RU003616"/>
    </source>
</evidence>
<dbReference type="InterPro" id="IPR008978">
    <property type="entry name" value="HSP20-like_chaperone"/>
</dbReference>
<gene>
    <name evidence="6" type="ORF">SASPL_155659</name>
</gene>
<keyword evidence="1" id="KW-0346">Stress response</keyword>
<proteinExistence type="inferred from homology"/>
<feature type="region of interest" description="Disordered" evidence="4">
    <location>
        <begin position="52"/>
        <end position="84"/>
    </location>
</feature>
<feature type="domain" description="SHSP" evidence="5">
    <location>
        <begin position="121"/>
        <end position="236"/>
    </location>
</feature>
<name>A0A8X8VY02_SALSN</name>
<protein>
    <recommendedName>
        <fullName evidence="5">SHSP domain-containing protein</fullName>
    </recommendedName>
</protein>
<sequence length="236" mass="26181">MALARLALKNLQQRASYSASLLAKNVTATAPPEKQRLASQFLRGLSSTAEEKAAGGHEVAVQEGGKKPKLSPRQRGRRGGNLWRRDGRDFVPALWGNTERADMFPSGVGNALVQATENINRLLENIAPPQMLGRAREHEDSYKLQYQMPGVGKDEVKITVEDGVLSIRGEHKDQEEHDSDDKSWSSSSYGYYNTSLMLPEDAKLDEIKAEMKDGVLNIVIPKAQRANKDVKEVEVR</sequence>
<dbReference type="Gene3D" id="2.60.40.790">
    <property type="match status" value="1"/>
</dbReference>
<reference evidence="6" key="1">
    <citation type="submission" date="2018-01" db="EMBL/GenBank/DDBJ databases">
        <authorList>
            <person name="Mao J.F."/>
        </authorList>
    </citation>
    <scope>NUCLEOTIDE SEQUENCE</scope>
    <source>
        <strain evidence="6">Huo1</strain>
        <tissue evidence="6">Leaf</tissue>
    </source>
</reference>
<dbReference type="Pfam" id="PF00011">
    <property type="entry name" value="HSP20"/>
    <property type="match status" value="1"/>
</dbReference>
<accession>A0A8X8VY02</accession>
<evidence type="ECO:0000259" key="5">
    <source>
        <dbReference type="PROSITE" id="PS01031"/>
    </source>
</evidence>
<dbReference type="Proteomes" id="UP000298416">
    <property type="component" value="Unassembled WGS sequence"/>
</dbReference>
<keyword evidence="7" id="KW-1185">Reference proteome</keyword>
<dbReference type="PROSITE" id="PS01031">
    <property type="entry name" value="SHSP"/>
    <property type="match status" value="1"/>
</dbReference>
<evidence type="ECO:0000256" key="1">
    <source>
        <dbReference type="ARBA" id="ARBA00023016"/>
    </source>
</evidence>
<dbReference type="InterPro" id="IPR044587">
    <property type="entry name" value="HSP21-like"/>
</dbReference>
<dbReference type="PANTHER" id="PTHR46733:SF3">
    <property type="entry name" value="26.5 KDA HEAT SHOCK PROTEIN, MITOCHONDRIAL"/>
    <property type="match status" value="1"/>
</dbReference>
<dbReference type="AlphaFoldDB" id="A0A8X8VY02"/>
<evidence type="ECO:0000256" key="2">
    <source>
        <dbReference type="PROSITE-ProRule" id="PRU00285"/>
    </source>
</evidence>
<dbReference type="EMBL" id="PNBA02000076">
    <property type="protein sequence ID" value="KAG6384525.1"/>
    <property type="molecule type" value="Genomic_DNA"/>
</dbReference>
<dbReference type="CDD" id="cd06464">
    <property type="entry name" value="ACD_sHsps-like"/>
    <property type="match status" value="1"/>
</dbReference>
<dbReference type="GO" id="GO:0009408">
    <property type="term" value="P:response to heat"/>
    <property type="evidence" value="ECO:0007669"/>
    <property type="project" value="InterPro"/>
</dbReference>
<evidence type="ECO:0000313" key="7">
    <source>
        <dbReference type="Proteomes" id="UP000298416"/>
    </source>
</evidence>